<protein>
    <submittedName>
        <fullName evidence="2">Uncharacterized protein</fullName>
    </submittedName>
</protein>
<reference evidence="3" key="1">
    <citation type="submission" date="2017-08" db="EMBL/GenBank/DDBJ databases">
        <title>A dynamic microbial community with high functional redundancy inhabits the cold, oxic subseafloor aquifer.</title>
        <authorList>
            <person name="Tully B.J."/>
            <person name="Wheat C.G."/>
            <person name="Glazer B.T."/>
            <person name="Huber J.A."/>
        </authorList>
    </citation>
    <scope>NUCLEOTIDE SEQUENCE [LARGE SCALE GENOMIC DNA]</scope>
</reference>
<feature type="non-terminal residue" evidence="2">
    <location>
        <position position="1"/>
    </location>
</feature>
<feature type="compositionally biased region" description="Low complexity" evidence="1">
    <location>
        <begin position="76"/>
        <end position="89"/>
    </location>
</feature>
<comment type="caution">
    <text evidence="2">The sequence shown here is derived from an EMBL/GenBank/DDBJ whole genome shotgun (WGS) entry which is preliminary data.</text>
</comment>
<evidence type="ECO:0000313" key="2">
    <source>
        <dbReference type="EMBL" id="PCJ39087.1"/>
    </source>
</evidence>
<evidence type="ECO:0000256" key="1">
    <source>
        <dbReference type="SAM" id="MobiDB-lite"/>
    </source>
</evidence>
<sequence>DGDNGDGNDDADDNDGDGDGDDNQNGNDGDDNGAGDGDNADDSNGGIADADNDDAGARAPDNQQNNTPNTDRGNTEVDPTLDTTRTTETAINPVNDVRDVEEFEETGTGTIVRAPDPEPTTDPSPTPSLDPIPAFIQPNTDFLTLVANSGFNSNFTLSELQGVTGRFSEVLAFEGLADIGGGISATAVGDNGATTSITSLTMTFDLNFSASLAQVTNGFLGIKLDDAPQAIAFNIYFDGSIINSQSNFTIGANSNRTQGSQTTSIDLQTSFLNSILVDDSVKQALFSDFFFEDTQGLGVEGQVLIGFATPVLSPADNLRISDRVGFVLSRNAAPGAIFPGNVTELIPGQEVILAGNDLSSPFTLNTEPPYIFRGAGSFLDFTDGTITQGGERPYDFEIGIWGSSSNPVSLYTDFVDNNIFELIESSLIVVSVDPAPLAALTGRVVYLSNFDRVLGGSSLGGGISQFFTAFNVDFSAALITDGVMEFCIGGDASCSGDNAQFWDFDYSGAVVNGFVVASPVENKGYINDQLASIFGFIEGVFTGDNAEAFVGGFNLFYDDDLDIYRNSANGAALGIPDTTVDGVFLIEKDLRLSSADFDSYLDSDSFLIQEGYARILLGFSRPTLDEDILFVDGRSRPRLVLTDPANEVSISKRNDNLPDVISTIFGLDWERWEGPLTVSTDNLNLSAIQDGANDPIHDVALFSTFRTSEMHDITGHYNRVLGFIGEDESGTAISDVEMSFDINFSTSFNNIQNGILKVFVDGADEEWLAFFEGDLLNNVVEFEFFDINPNAIEETEVVGLDISSSSMSGIYIEGSFDSSIDFGDSNMQGVIIDDGRNTPALLSSFYFREDTEGPGRTLTGQTLVAREDDRLEMFFETDEEVQYRSIINIPYLSNNDIITETFDDGPIGLNQKAYGVSSDDLRSNNSDVFFLGVEAQSYFDDYGNDKDYFYACECDELDYFSVDFLQTVDEHVDFTHFDENSFMLSESEFDLDMGSWAGTVGLFELGIFEDYDYYEYYDEYELNSCGTSNFNCFGLEQEGFENPAFWLNYTSFYFNPYYLTGRFSTVLEAFGEFRLTDSSGGIVRVPIDRFILDVEIEFYESSSHQIEMGQLLAISSSSPSLDAPLEWLVDFYYDDFDELRDGVVDASFNITDGDDGPINSNLILDLAGTEDFPILVGSFQSSQGLDEGGNIEVAGIFAAQQTRVALLVENYQNLSDPGSVLFGSASRPLEDSFEIEESSSTVSPRIGINFNTNGEQDIANIDLTHPFDLVVTGDSTVNEIDASFGSDPISTDWYPDTDFGYWNSENMTIIHNQSNNSIASGDSLLWATVFPATATELADHGGTVTINHYNGAGSGTAADGIAGGTAELINQFYMSFSVDFGTGDISNGELKAALGSNTLSTPDWHLNFDGAVSGAFAEMNNFSGSINGSDILGEVKSVFTSPYNAISGFSLHTELGDYLTGIGFNGD</sequence>
<proteinExistence type="predicted"/>
<gene>
    <name evidence="2" type="ORF">COA71_14625</name>
</gene>
<accession>A0A2A5C5L5</accession>
<organism evidence="2 3">
    <name type="scientific">SAR86 cluster bacterium</name>
    <dbReference type="NCBI Taxonomy" id="2030880"/>
    <lineage>
        <taxon>Bacteria</taxon>
        <taxon>Pseudomonadati</taxon>
        <taxon>Pseudomonadota</taxon>
        <taxon>Gammaproteobacteria</taxon>
        <taxon>SAR86 cluster</taxon>
    </lineage>
</organism>
<feature type="compositionally biased region" description="Polar residues" evidence="1">
    <location>
        <begin position="63"/>
        <end position="72"/>
    </location>
</feature>
<evidence type="ECO:0000313" key="3">
    <source>
        <dbReference type="Proteomes" id="UP000228987"/>
    </source>
</evidence>
<name>A0A2A5C5L5_9GAMM</name>
<dbReference type="Proteomes" id="UP000228987">
    <property type="component" value="Unassembled WGS sequence"/>
</dbReference>
<feature type="region of interest" description="Disordered" evidence="1">
    <location>
        <begin position="1"/>
        <end position="129"/>
    </location>
</feature>
<feature type="compositionally biased region" description="Pro residues" evidence="1">
    <location>
        <begin position="117"/>
        <end position="129"/>
    </location>
</feature>
<dbReference type="EMBL" id="NVWI01000019">
    <property type="protein sequence ID" value="PCJ39087.1"/>
    <property type="molecule type" value="Genomic_DNA"/>
</dbReference>
<feature type="compositionally biased region" description="Acidic residues" evidence="1">
    <location>
        <begin position="1"/>
        <end position="41"/>
    </location>
</feature>